<dbReference type="PANTHER" id="PTHR13191:SF0">
    <property type="entry name" value="RIBOSOMAL RNA-PROCESSING PROTEIN 7 HOMOLOG A-RELATED"/>
    <property type="match status" value="1"/>
</dbReference>
<dbReference type="AlphaFoldDB" id="A0AAD4N2V9"/>
<feature type="region of interest" description="Disordered" evidence="2">
    <location>
        <begin position="1"/>
        <end position="22"/>
    </location>
</feature>
<dbReference type="GO" id="GO:0006364">
    <property type="term" value="P:rRNA processing"/>
    <property type="evidence" value="ECO:0007669"/>
    <property type="project" value="TreeGrafter"/>
</dbReference>
<proteinExistence type="inferred from homology"/>
<keyword evidence="5" id="KW-1185">Reference proteome</keyword>
<dbReference type="GO" id="GO:0000028">
    <property type="term" value="P:ribosomal small subunit assembly"/>
    <property type="evidence" value="ECO:0007669"/>
    <property type="project" value="TreeGrafter"/>
</dbReference>
<comment type="similarity">
    <text evidence="1">Belongs to the RRP7 family.</text>
</comment>
<evidence type="ECO:0000313" key="5">
    <source>
        <dbReference type="Proteomes" id="UP001201812"/>
    </source>
</evidence>
<sequence length="264" mass="30290">MKVKKKLRPKAKHSEKKSVTKYDFHEYSGEKPAARMERLTEEESTTLRSLHYHINDQTKQAKRELFLKHAPGNPCSLSISNIPPFLTAKTLEVLLTKALQDCYKEYILELKHSPQVILRKSTAFDGDINAGYRSGTINFHTADHAVVMLKKCETLPSITLELLDGYEKIPIGLNRYILDYNSRFVPPEDLLKVANETAIEYTEKLQKEKAEAADKGKEPDEDGWITVTKDDKLSFRGMIKKKDTVSANLEIQKQKSRKRKRIGR</sequence>
<dbReference type="InterPro" id="IPR024326">
    <property type="entry name" value="RRP7_C"/>
</dbReference>
<reference evidence="4" key="1">
    <citation type="submission" date="2022-01" db="EMBL/GenBank/DDBJ databases">
        <title>Genome Sequence Resource for Two Populations of Ditylenchus destructor, the Migratory Endoparasitic Phytonematode.</title>
        <authorList>
            <person name="Zhang H."/>
            <person name="Lin R."/>
            <person name="Xie B."/>
        </authorList>
    </citation>
    <scope>NUCLEOTIDE SEQUENCE</scope>
    <source>
        <strain evidence="4">BazhouSP</strain>
    </source>
</reference>
<feature type="compositionally biased region" description="Basic residues" evidence="2">
    <location>
        <begin position="1"/>
        <end position="15"/>
    </location>
</feature>
<evidence type="ECO:0000256" key="1">
    <source>
        <dbReference type="ARBA" id="ARBA00006110"/>
    </source>
</evidence>
<evidence type="ECO:0000313" key="4">
    <source>
        <dbReference type="EMBL" id="KAI1711104.1"/>
    </source>
</evidence>
<comment type="caution">
    <text evidence="4">The sequence shown here is derived from an EMBL/GenBank/DDBJ whole genome shotgun (WGS) entry which is preliminary data.</text>
</comment>
<dbReference type="Proteomes" id="UP001201812">
    <property type="component" value="Unassembled WGS sequence"/>
</dbReference>
<feature type="domain" description="Ribosomal RNA-processing protein 7 C-terminal" evidence="3">
    <location>
        <begin position="182"/>
        <end position="258"/>
    </location>
</feature>
<evidence type="ECO:0000256" key="2">
    <source>
        <dbReference type="SAM" id="MobiDB-lite"/>
    </source>
</evidence>
<dbReference type="PANTHER" id="PTHR13191">
    <property type="entry name" value="RIBOSOMAL RNA PROCESSING PROTEIN 7-RELATED"/>
    <property type="match status" value="1"/>
</dbReference>
<dbReference type="InterPro" id="IPR040446">
    <property type="entry name" value="RRP7"/>
</dbReference>
<protein>
    <submittedName>
        <fullName evidence="4">Ribosomal RNA-processing protein 7 (RRP7) domain-containing protein</fullName>
    </submittedName>
</protein>
<dbReference type="GO" id="GO:0032545">
    <property type="term" value="C:CURI complex"/>
    <property type="evidence" value="ECO:0007669"/>
    <property type="project" value="TreeGrafter"/>
</dbReference>
<organism evidence="4 5">
    <name type="scientific">Ditylenchus destructor</name>
    <dbReference type="NCBI Taxonomy" id="166010"/>
    <lineage>
        <taxon>Eukaryota</taxon>
        <taxon>Metazoa</taxon>
        <taxon>Ecdysozoa</taxon>
        <taxon>Nematoda</taxon>
        <taxon>Chromadorea</taxon>
        <taxon>Rhabditida</taxon>
        <taxon>Tylenchina</taxon>
        <taxon>Tylenchomorpha</taxon>
        <taxon>Sphaerularioidea</taxon>
        <taxon>Anguinidae</taxon>
        <taxon>Anguininae</taxon>
        <taxon>Ditylenchus</taxon>
    </lineage>
</organism>
<gene>
    <name evidence="4" type="ORF">DdX_10350</name>
</gene>
<dbReference type="GO" id="GO:0034456">
    <property type="term" value="C:UTP-C complex"/>
    <property type="evidence" value="ECO:0007669"/>
    <property type="project" value="TreeGrafter"/>
</dbReference>
<name>A0AAD4N2V9_9BILA</name>
<accession>A0AAD4N2V9</accession>
<dbReference type="Pfam" id="PF12923">
    <property type="entry name" value="RRP7"/>
    <property type="match status" value="1"/>
</dbReference>
<dbReference type="EMBL" id="JAKKPZ010000023">
    <property type="protein sequence ID" value="KAI1711104.1"/>
    <property type="molecule type" value="Genomic_DNA"/>
</dbReference>
<evidence type="ECO:0000259" key="3">
    <source>
        <dbReference type="Pfam" id="PF12923"/>
    </source>
</evidence>